<gene>
    <name evidence="2" type="ORF">U27_02607</name>
</gene>
<dbReference type="EMBL" id="DF820483">
    <property type="protein sequence ID" value="GAK61774.1"/>
    <property type="molecule type" value="Genomic_DNA"/>
</dbReference>
<evidence type="ECO:0000313" key="2">
    <source>
        <dbReference type="EMBL" id="GAK61774.1"/>
    </source>
</evidence>
<dbReference type="AlphaFoldDB" id="A0A081CB19"/>
<sequence length="72" mass="8013">MSSKMFSNPGSYWVAWTVIIAITFSVLSWITISILRGHDAYQKLQDNCYARGLSVVTVNSQTTCGRISIDIP</sequence>
<accession>A0A081CB19</accession>
<dbReference type="HOGENOM" id="CLU_2714142_0_0_0"/>
<keyword evidence="1" id="KW-1133">Transmembrane helix</keyword>
<keyword evidence="1" id="KW-0812">Transmembrane</keyword>
<name>A0A081CB19_VECG1</name>
<keyword evidence="3" id="KW-1185">Reference proteome</keyword>
<proteinExistence type="predicted"/>
<protein>
    <submittedName>
        <fullName evidence="2">Uncharacterized protein</fullName>
    </submittedName>
</protein>
<reference evidence="2 3" key="1">
    <citation type="journal article" date="2015" name="PeerJ">
        <title>First genomic representation of candidate bacterial phylum KSB3 points to enhanced environmental sensing as a trigger of wastewater bulking.</title>
        <authorList>
            <person name="Sekiguchi Y."/>
            <person name="Ohashi A."/>
            <person name="Parks D.H."/>
            <person name="Yamauchi T."/>
            <person name="Tyson G.W."/>
            <person name="Hugenholtz P."/>
        </authorList>
    </citation>
    <scope>NUCLEOTIDE SEQUENCE [LARGE SCALE GENOMIC DNA]</scope>
</reference>
<feature type="transmembrane region" description="Helical" evidence="1">
    <location>
        <begin position="12"/>
        <end position="35"/>
    </location>
</feature>
<evidence type="ECO:0000256" key="1">
    <source>
        <dbReference type="SAM" id="Phobius"/>
    </source>
</evidence>
<evidence type="ECO:0000313" key="3">
    <source>
        <dbReference type="Proteomes" id="UP000030661"/>
    </source>
</evidence>
<organism evidence="2 3">
    <name type="scientific">Vecturithrix granuli</name>
    <dbReference type="NCBI Taxonomy" id="1499967"/>
    <lineage>
        <taxon>Bacteria</taxon>
        <taxon>Candidatus Moduliflexota</taxon>
        <taxon>Candidatus Vecturitrichia</taxon>
        <taxon>Candidatus Vecturitrichales</taxon>
        <taxon>Candidatus Vecturitrichaceae</taxon>
        <taxon>Candidatus Vecturithrix</taxon>
    </lineage>
</organism>
<keyword evidence="1" id="KW-0472">Membrane</keyword>
<dbReference type="Proteomes" id="UP000030661">
    <property type="component" value="Unassembled WGS sequence"/>
</dbReference>